<reference evidence="1" key="1">
    <citation type="submission" date="2024-07" db="EMBL/GenBank/DDBJ databases">
        <title>Identification and characteristics of an arsenic-resistant bacterial isolate, which belongs to a novel species.</title>
        <authorList>
            <person name="Juszczyk A."/>
            <person name="Kowalczyk A."/>
            <person name="Was K."/>
            <person name="Kosowicz W."/>
            <person name="Budzyn A."/>
            <person name="Latowski D."/>
        </authorList>
    </citation>
    <scope>NUCLEOTIDE SEQUENCE</scope>
    <source>
        <strain evidence="1">As8PL</strain>
        <plasmid evidence="1">unnamed</plasmid>
    </source>
</reference>
<dbReference type="AlphaFoldDB" id="A0AB39BNS9"/>
<name>A0AB39BNS9_9BACI</name>
<protein>
    <submittedName>
        <fullName evidence="1">Uncharacterized protein</fullName>
    </submittedName>
</protein>
<dbReference type="EMBL" id="CP162550">
    <property type="protein sequence ID" value="XDI35123.1"/>
    <property type="molecule type" value="Genomic_DNA"/>
</dbReference>
<dbReference type="RefSeq" id="WP_368502740.1">
    <property type="nucleotide sequence ID" value="NZ_CP162550.1"/>
</dbReference>
<accession>A0AB39BNS9</accession>
<sequence length="104" mass="12421">MKITKLWSTIKHSNIHMIVPSRWFAHNFKKRYHYMAHAGSWFSPYLRKGDFQVKVTIDETSITFLAYPNGEDHHEQLENFDKTTYLLQELDGLELLAIERILIR</sequence>
<gene>
    <name evidence="1" type="ORF">AB3N04_01180</name>
</gene>
<proteinExistence type="predicted"/>
<geneLocation type="plasmid" evidence="1">
    <name>unnamed</name>
</geneLocation>
<organism evidence="1">
    <name type="scientific">Alkalihalophilus sp. As8PL</name>
    <dbReference type="NCBI Taxonomy" id="3237103"/>
    <lineage>
        <taxon>Bacteria</taxon>
        <taxon>Bacillati</taxon>
        <taxon>Bacillota</taxon>
        <taxon>Bacilli</taxon>
        <taxon>Bacillales</taxon>
        <taxon>Bacillaceae</taxon>
        <taxon>Alkalihalophilus</taxon>
    </lineage>
</organism>
<evidence type="ECO:0000313" key="1">
    <source>
        <dbReference type="EMBL" id="XDI35123.1"/>
    </source>
</evidence>
<keyword evidence="1" id="KW-0614">Plasmid</keyword>